<comment type="caution">
    <text evidence="2">The sequence shown here is derived from an EMBL/GenBank/DDBJ whole genome shotgun (WGS) entry which is preliminary data.</text>
</comment>
<organism evidence="2 3">
    <name type="scientific">Aliivibrio sifiae</name>
    <dbReference type="NCBI Taxonomy" id="566293"/>
    <lineage>
        <taxon>Bacteria</taxon>
        <taxon>Pseudomonadati</taxon>
        <taxon>Pseudomonadota</taxon>
        <taxon>Gammaproteobacteria</taxon>
        <taxon>Vibrionales</taxon>
        <taxon>Vibrionaceae</taxon>
        <taxon>Aliivibrio</taxon>
    </lineage>
</organism>
<evidence type="ECO:0000313" key="2">
    <source>
        <dbReference type="EMBL" id="PQJ88259.1"/>
    </source>
</evidence>
<dbReference type="OrthoDB" id="5917619at2"/>
<dbReference type="EMBL" id="MSCO01000001">
    <property type="protein sequence ID" value="PQJ88259.1"/>
    <property type="molecule type" value="Genomic_DNA"/>
</dbReference>
<dbReference type="AlphaFoldDB" id="A0A2S7XA86"/>
<gene>
    <name evidence="2" type="ORF">BTO22_01085</name>
</gene>
<feature type="chain" id="PRO_5015727436" evidence="1">
    <location>
        <begin position="18"/>
        <end position="111"/>
    </location>
</feature>
<reference evidence="2 3" key="1">
    <citation type="submission" date="2016-12" db="EMBL/GenBank/DDBJ databases">
        <title>Diversity of luminous bacteria.</title>
        <authorList>
            <person name="Yoshizawa S."/>
            <person name="Kogure K."/>
        </authorList>
    </citation>
    <scope>NUCLEOTIDE SEQUENCE [LARGE SCALE GENOMIC DNA]</scope>
    <source>
        <strain evidence="2 3">ATCC 33715</strain>
    </source>
</reference>
<keyword evidence="1" id="KW-0732">Signal</keyword>
<evidence type="ECO:0000313" key="3">
    <source>
        <dbReference type="Proteomes" id="UP000239263"/>
    </source>
</evidence>
<accession>A0A2S7XA86</accession>
<sequence>MKHLFLMVVLFSASISASEAVVGHDPTEPLSWFQPEPVKKKVIKKRQYFPSLQAISCSSESDCNAVLDDKSMIKGDKISGYTLLAINEESVSIGRSGKKWQLSLFSQDIKN</sequence>
<feature type="signal peptide" evidence="1">
    <location>
        <begin position="1"/>
        <end position="17"/>
    </location>
</feature>
<dbReference type="RefSeq" id="WP_105053938.1">
    <property type="nucleotide sequence ID" value="NZ_CAWNRT010000001.1"/>
</dbReference>
<evidence type="ECO:0000256" key="1">
    <source>
        <dbReference type="SAM" id="SignalP"/>
    </source>
</evidence>
<protein>
    <submittedName>
        <fullName evidence="2">Type IV pilus, mannose-sensitive hemagglutinin D (MSHK)</fullName>
    </submittedName>
</protein>
<name>A0A2S7XA86_9GAMM</name>
<dbReference type="Proteomes" id="UP000239263">
    <property type="component" value="Unassembled WGS sequence"/>
</dbReference>
<proteinExistence type="predicted"/>